<dbReference type="GO" id="GO:0046930">
    <property type="term" value="C:pore complex"/>
    <property type="evidence" value="ECO:0007669"/>
    <property type="project" value="UniProtKB-KW"/>
</dbReference>
<evidence type="ECO:0000256" key="2">
    <source>
        <dbReference type="ARBA" id="ARBA00023114"/>
    </source>
</evidence>
<dbReference type="Gene3D" id="2.40.160.20">
    <property type="match status" value="1"/>
</dbReference>
<keyword evidence="2" id="KW-0406">Ion transport</keyword>
<dbReference type="Pfam" id="PF01389">
    <property type="entry name" value="OmpA_membrane"/>
    <property type="match status" value="1"/>
</dbReference>
<dbReference type="GO" id="GO:0009279">
    <property type="term" value="C:cell outer membrane"/>
    <property type="evidence" value="ECO:0007669"/>
    <property type="project" value="InterPro"/>
</dbReference>
<name>A0A2W5KED5_9GAMM</name>
<dbReference type="AlphaFoldDB" id="A0A2W5KED5"/>
<gene>
    <name evidence="5" type="ORF">DI564_08630</name>
</gene>
<evidence type="ECO:0000256" key="1">
    <source>
        <dbReference type="ARBA" id="ARBA00005710"/>
    </source>
</evidence>
<evidence type="ECO:0000259" key="4">
    <source>
        <dbReference type="Pfam" id="PF01389"/>
    </source>
</evidence>
<protein>
    <recommendedName>
        <fullName evidence="4">Outer membrane protein OmpA-like transmembrane domain-containing protein</fullName>
    </recommendedName>
</protein>
<comment type="caution">
    <text evidence="5">The sequence shown here is derived from an EMBL/GenBank/DDBJ whole genome shotgun (WGS) entry which is preliminary data.</text>
</comment>
<feature type="signal peptide" evidence="3">
    <location>
        <begin position="1"/>
        <end position="24"/>
    </location>
</feature>
<dbReference type="EMBL" id="QFPO01000006">
    <property type="protein sequence ID" value="PZQ15392.1"/>
    <property type="molecule type" value="Genomic_DNA"/>
</dbReference>
<evidence type="ECO:0000256" key="3">
    <source>
        <dbReference type="SAM" id="SignalP"/>
    </source>
</evidence>
<keyword evidence="2" id="KW-0626">Porin</keyword>
<proteinExistence type="inferred from homology"/>
<comment type="similarity">
    <text evidence="1">Belongs to the outer membrane OOP (TC 1.B.6) superfamily. OmpA family.</text>
</comment>
<organism evidence="5 6">
    <name type="scientific">Rhodanobacter denitrificans</name>
    <dbReference type="NCBI Taxonomy" id="666685"/>
    <lineage>
        <taxon>Bacteria</taxon>
        <taxon>Pseudomonadati</taxon>
        <taxon>Pseudomonadota</taxon>
        <taxon>Gammaproteobacteria</taxon>
        <taxon>Lysobacterales</taxon>
        <taxon>Rhodanobacteraceae</taxon>
        <taxon>Rhodanobacter</taxon>
    </lineage>
</organism>
<sequence>MNHRIAPTLACLALALAGSATVQAQAPGAYFGIGAGSSEYADDLRHQIFDAYAGNATYAVESAKLSDKSGSAFKLTAGYRFTPWFSGELAYTTFGDAHSDFVLNSIVPLTTGSATIQGKYKLHGVSAVAVGEIPLGTDFSASLRAGLVFSRLEYSERGITATDTPHRFEADDEDKTRPVAGLGLAWNIDPQWSMRLDWDRWFRIGNRFALTEGGNGRFDHADAYTLNLIWRMPR</sequence>
<feature type="chain" id="PRO_5015854574" description="Outer membrane protein OmpA-like transmembrane domain-containing protein" evidence="3">
    <location>
        <begin position="25"/>
        <end position="234"/>
    </location>
</feature>
<dbReference type="SUPFAM" id="SSF56925">
    <property type="entry name" value="OMPA-like"/>
    <property type="match status" value="1"/>
</dbReference>
<evidence type="ECO:0000313" key="5">
    <source>
        <dbReference type="EMBL" id="PZQ15392.1"/>
    </source>
</evidence>
<dbReference type="GO" id="GO:0015288">
    <property type="term" value="F:porin activity"/>
    <property type="evidence" value="ECO:0007669"/>
    <property type="project" value="UniProtKB-KW"/>
</dbReference>
<dbReference type="InterPro" id="IPR011250">
    <property type="entry name" value="OMP/PagP_B-barrel"/>
</dbReference>
<keyword evidence="3" id="KW-0732">Signal</keyword>
<reference evidence="5 6" key="1">
    <citation type="submission" date="2017-08" db="EMBL/GenBank/DDBJ databases">
        <title>Infants hospitalized years apart are colonized by the same room-sourced microbial strains.</title>
        <authorList>
            <person name="Brooks B."/>
            <person name="Olm M.R."/>
            <person name="Firek B.A."/>
            <person name="Baker R."/>
            <person name="Thomas B.C."/>
            <person name="Morowitz M.J."/>
            <person name="Banfield J.F."/>
        </authorList>
    </citation>
    <scope>NUCLEOTIDE SEQUENCE [LARGE SCALE GENOMIC DNA]</scope>
    <source>
        <strain evidence="5">S2_005_003_R2_42</strain>
    </source>
</reference>
<evidence type="ECO:0000313" key="6">
    <source>
        <dbReference type="Proteomes" id="UP000249046"/>
    </source>
</evidence>
<feature type="domain" description="Outer membrane protein OmpA-like transmembrane" evidence="4">
    <location>
        <begin position="28"/>
        <end position="207"/>
    </location>
</feature>
<keyword evidence="2" id="KW-0812">Transmembrane</keyword>
<accession>A0A2W5KED5</accession>
<dbReference type="Proteomes" id="UP000249046">
    <property type="component" value="Unassembled WGS sequence"/>
</dbReference>
<dbReference type="InterPro" id="IPR000498">
    <property type="entry name" value="OmpA-like_TM_dom"/>
</dbReference>
<keyword evidence="2" id="KW-0813">Transport</keyword>